<keyword evidence="3" id="KW-0949">S-adenosyl-L-methionine</keyword>
<dbReference type="Proteomes" id="UP000824094">
    <property type="component" value="Unassembled WGS sequence"/>
</dbReference>
<dbReference type="AlphaFoldDB" id="A0A9D1MI38"/>
<organism evidence="7 8">
    <name type="scientific">Candidatus Stercoripulliclostridium merdigallinarum</name>
    <dbReference type="NCBI Taxonomy" id="2840951"/>
    <lineage>
        <taxon>Bacteria</taxon>
        <taxon>Bacillati</taxon>
        <taxon>Bacillota</taxon>
        <taxon>Clostridia</taxon>
        <taxon>Eubacteriales</taxon>
        <taxon>Candidatus Stercoripulliclostridium</taxon>
    </lineage>
</organism>
<feature type="transmembrane region" description="Helical" evidence="4">
    <location>
        <begin position="219"/>
        <end position="240"/>
    </location>
</feature>
<dbReference type="Pfam" id="PF17827">
    <property type="entry name" value="PrmC_N"/>
    <property type="match status" value="1"/>
</dbReference>
<keyword evidence="2 7" id="KW-0808">Transferase</keyword>
<dbReference type="GO" id="GO:0003676">
    <property type="term" value="F:nucleic acid binding"/>
    <property type="evidence" value="ECO:0007669"/>
    <property type="project" value="InterPro"/>
</dbReference>
<dbReference type="PANTHER" id="PTHR42867">
    <property type="entry name" value="MEMBRANE PROTEIN-RELATED"/>
    <property type="match status" value="1"/>
</dbReference>
<dbReference type="EC" id="2.1.1.297" evidence="7"/>
<dbReference type="Pfam" id="PF07136">
    <property type="entry name" value="DUF1385"/>
    <property type="match status" value="1"/>
</dbReference>
<dbReference type="InterPro" id="IPR019874">
    <property type="entry name" value="RF_methyltr_PrmC"/>
</dbReference>
<evidence type="ECO:0000256" key="4">
    <source>
        <dbReference type="SAM" id="Phobius"/>
    </source>
</evidence>
<evidence type="ECO:0000256" key="1">
    <source>
        <dbReference type="ARBA" id="ARBA00022603"/>
    </source>
</evidence>
<name>A0A9D1MI38_9FIRM</name>
<keyword evidence="4" id="KW-0812">Transmembrane</keyword>
<dbReference type="Gene3D" id="1.10.8.10">
    <property type="entry name" value="DNA helicase RuvA subunit, C-terminal domain"/>
    <property type="match status" value="1"/>
</dbReference>
<keyword evidence="1 7" id="KW-0489">Methyltransferase</keyword>
<dbReference type="SUPFAM" id="SSF53335">
    <property type="entry name" value="S-adenosyl-L-methionine-dependent methyltransferases"/>
    <property type="match status" value="1"/>
</dbReference>
<feature type="transmembrane region" description="Helical" evidence="4">
    <location>
        <begin position="146"/>
        <end position="170"/>
    </location>
</feature>
<accession>A0A9D1MI38</accession>
<feature type="domain" description="Release factor glutamine methyltransferase N-terminal" evidence="6">
    <location>
        <begin position="336"/>
        <end position="402"/>
    </location>
</feature>
<dbReference type="InterPro" id="IPR010787">
    <property type="entry name" value="DUF1385"/>
</dbReference>
<dbReference type="PROSITE" id="PS00092">
    <property type="entry name" value="N6_MTASE"/>
    <property type="match status" value="1"/>
</dbReference>
<evidence type="ECO:0000259" key="6">
    <source>
        <dbReference type="Pfam" id="PF17827"/>
    </source>
</evidence>
<keyword evidence="4" id="KW-0472">Membrane</keyword>
<dbReference type="Pfam" id="PF05175">
    <property type="entry name" value="MTS"/>
    <property type="match status" value="1"/>
</dbReference>
<proteinExistence type="predicted"/>
<reference evidence="7" key="2">
    <citation type="journal article" date="2021" name="PeerJ">
        <title>Extensive microbial diversity within the chicken gut microbiome revealed by metagenomics and culture.</title>
        <authorList>
            <person name="Gilroy R."/>
            <person name="Ravi A."/>
            <person name="Getino M."/>
            <person name="Pursley I."/>
            <person name="Horton D.L."/>
            <person name="Alikhan N.F."/>
            <person name="Baker D."/>
            <person name="Gharbi K."/>
            <person name="Hall N."/>
            <person name="Watson M."/>
            <person name="Adriaenssens E.M."/>
            <person name="Foster-Nyarko E."/>
            <person name="Jarju S."/>
            <person name="Secka A."/>
            <person name="Antonio M."/>
            <person name="Oren A."/>
            <person name="Chaudhuri R.R."/>
            <person name="La Ragione R."/>
            <person name="Hildebrand F."/>
            <person name="Pallen M.J."/>
        </authorList>
    </citation>
    <scope>NUCLEOTIDE SEQUENCE</scope>
    <source>
        <strain evidence="7">18911</strain>
    </source>
</reference>
<keyword evidence="4" id="KW-1133">Transmembrane helix</keyword>
<sequence length="613" mass="67240">MARKNCSPVGGQAVLEGVMMRGPHAEAVAVRDPGGVVQIESRRLPEKPAIAKIPVIRGVWSFVVSLIDGSKTLIRSGEVYGEDPEAEESAFEKKLREKYKINPVKFAAVIGAILGVLLAIAVFVIVPTYATKGLYSLIKLDSLSRYARILIENLTIGVIKVGIFLIYIALVGRLKEIKRLFSYHGAEHKTIACYEAGEELTVENVKKHTRYHDRCGTNFIFIVMMVSVIFNAVFFALIGWEPSNTILEVLVRIALIPVIAGCSYEVLKLLAKFDNPVVRVLKAPGLALQRLTTREPDDGMIEVAVAAFNEAMALENDPDRPTQTFVVFVKRENLERELTEILKNVAGDAAKTESSLILMHLTDTETMSALKNVRFVTEEVKERAKALAEERATGKPLQHVLGEAYFYGRTFISDKRALIPRQDSEFLATAVVAAIRDYVAAGKAPAVLELCTGSGALAVTVSQEAGVHVDASDIDTDALSLADENVNKFAADVELIKSDLFDEIDKKYDLIFANPPYIPSHDIDGLDAEVKDFEPKRALDGGTDGLDFYRRIAAEYGAHLNDGGTLLLEAGIGEADAIDRIFGMTSERISDYNQPPVARVLIYRNIAAEVKQS</sequence>
<dbReference type="Gene3D" id="3.40.50.150">
    <property type="entry name" value="Vaccinia Virus protein VP39"/>
    <property type="match status" value="1"/>
</dbReference>
<feature type="transmembrane region" description="Helical" evidence="4">
    <location>
        <begin position="106"/>
        <end position="126"/>
    </location>
</feature>
<evidence type="ECO:0000256" key="2">
    <source>
        <dbReference type="ARBA" id="ARBA00022679"/>
    </source>
</evidence>
<dbReference type="InterPro" id="IPR004556">
    <property type="entry name" value="HemK-like"/>
</dbReference>
<dbReference type="InterPro" id="IPR007848">
    <property type="entry name" value="Small_mtfrase_dom"/>
</dbReference>
<evidence type="ECO:0000313" key="7">
    <source>
        <dbReference type="EMBL" id="HIU60615.1"/>
    </source>
</evidence>
<dbReference type="EMBL" id="DVNF01000130">
    <property type="protein sequence ID" value="HIU60615.1"/>
    <property type="molecule type" value="Genomic_DNA"/>
</dbReference>
<dbReference type="InterPro" id="IPR002052">
    <property type="entry name" value="DNA_methylase_N6_adenine_CS"/>
</dbReference>
<evidence type="ECO:0000256" key="3">
    <source>
        <dbReference type="ARBA" id="ARBA00022691"/>
    </source>
</evidence>
<feature type="domain" description="Methyltransferase small" evidence="5">
    <location>
        <begin position="444"/>
        <end position="518"/>
    </location>
</feature>
<protein>
    <submittedName>
        <fullName evidence="7">Peptide chain release factor N(5)-glutamine methyltransferase</fullName>
        <ecNumber evidence="7">2.1.1.297</ecNumber>
    </submittedName>
</protein>
<dbReference type="GO" id="GO:0102559">
    <property type="term" value="F:peptide chain release factor N(5)-glutamine methyltransferase activity"/>
    <property type="evidence" value="ECO:0007669"/>
    <property type="project" value="UniProtKB-EC"/>
</dbReference>
<dbReference type="InterPro" id="IPR029063">
    <property type="entry name" value="SAM-dependent_MTases_sf"/>
</dbReference>
<dbReference type="InterPro" id="IPR040758">
    <property type="entry name" value="PrmC_N"/>
</dbReference>
<comment type="caution">
    <text evidence="7">The sequence shown here is derived from an EMBL/GenBank/DDBJ whole genome shotgun (WGS) entry which is preliminary data.</text>
</comment>
<dbReference type="CDD" id="cd02440">
    <property type="entry name" value="AdoMet_MTases"/>
    <property type="match status" value="1"/>
</dbReference>
<reference evidence="7" key="1">
    <citation type="submission" date="2020-10" db="EMBL/GenBank/DDBJ databases">
        <authorList>
            <person name="Gilroy R."/>
        </authorList>
    </citation>
    <scope>NUCLEOTIDE SEQUENCE</scope>
    <source>
        <strain evidence="7">18911</strain>
    </source>
</reference>
<dbReference type="GO" id="GO:0032259">
    <property type="term" value="P:methylation"/>
    <property type="evidence" value="ECO:0007669"/>
    <property type="project" value="UniProtKB-KW"/>
</dbReference>
<gene>
    <name evidence="7" type="primary">prmC</name>
    <name evidence="7" type="ORF">IAB05_04430</name>
</gene>
<evidence type="ECO:0000313" key="8">
    <source>
        <dbReference type="Proteomes" id="UP000824094"/>
    </source>
</evidence>
<dbReference type="NCBIfam" id="TIGR00536">
    <property type="entry name" value="hemK_fam"/>
    <property type="match status" value="1"/>
</dbReference>
<evidence type="ECO:0000259" key="5">
    <source>
        <dbReference type="Pfam" id="PF05175"/>
    </source>
</evidence>
<dbReference type="PANTHER" id="PTHR42867:SF1">
    <property type="entry name" value="MEMBRANE PROTEIN-RELATED"/>
    <property type="match status" value="1"/>
</dbReference>
<dbReference type="NCBIfam" id="TIGR03534">
    <property type="entry name" value="RF_mod_PrmC"/>
    <property type="match status" value="1"/>
</dbReference>